<accession>A0A6N9Q4T8</accession>
<feature type="domain" description="SLH" evidence="3">
    <location>
        <begin position="414"/>
        <end position="467"/>
    </location>
</feature>
<sequence>MEKCKHTIIFLMILFVVFPNYAQALKVVIDAGHGGKDPGALGVNGLKEKDVNLDISLKVRNILEERGHEVILTRESDIYISLQDRVKFTNQQNADLFVSIHANAHHDPSVKGSLVIYYNNQYPDEDYPASKAMSTLTPYSRTLAQSVLNELIGEAGTKDLGLMSKAVYVARMGSIPSILVETAFLSNEEDAAKLFEESERQKMAIGIANGVETFVPITFWDALDHWAITSIIRLQDNDLIYGYNNSYEPNRSLTRAEFLAMMDRIFYFTSDKSPENEQETHEPLDNLSDDQNTPISEEETESTQENDLSDQDNRNHEQNNSNTDLNETNEKESTSVLSSKFDSNKQTKIETNDFKDLSTDHWAFEIIQEAVNKGYILGYPDETIRPNEPISRAEVSVIFNRIWNENEMTATEETFSYEDVSEEKWYAESIYLLKELSLLNGITESTFGPERNMTRAELAVMVDRFLY</sequence>
<dbReference type="InterPro" id="IPR002508">
    <property type="entry name" value="MurNAc-LAA_cat"/>
</dbReference>
<dbReference type="Pfam" id="PF01520">
    <property type="entry name" value="Amidase_3"/>
    <property type="match status" value="1"/>
</dbReference>
<dbReference type="Pfam" id="PF00395">
    <property type="entry name" value="SLH"/>
    <property type="match status" value="3"/>
</dbReference>
<evidence type="ECO:0000256" key="2">
    <source>
        <dbReference type="SAM" id="MobiDB-lite"/>
    </source>
</evidence>
<dbReference type="EMBL" id="SIJB01000027">
    <property type="protein sequence ID" value="NBI29783.1"/>
    <property type="molecule type" value="Genomic_DNA"/>
</dbReference>
<dbReference type="CDD" id="cd02696">
    <property type="entry name" value="MurNAc-LAA"/>
    <property type="match status" value="1"/>
</dbReference>
<dbReference type="PROSITE" id="PS51272">
    <property type="entry name" value="SLH"/>
    <property type="match status" value="3"/>
</dbReference>
<dbReference type="GO" id="GO:0030288">
    <property type="term" value="C:outer membrane-bounded periplasmic space"/>
    <property type="evidence" value="ECO:0007669"/>
    <property type="project" value="TreeGrafter"/>
</dbReference>
<protein>
    <submittedName>
        <fullName evidence="4">N-acetylmuramoyl-L-alanine amidase</fullName>
    </submittedName>
</protein>
<name>A0A6N9Q4T8_9BACL</name>
<keyword evidence="1" id="KW-0378">Hydrolase</keyword>
<dbReference type="AlphaFoldDB" id="A0A6N9Q4T8"/>
<dbReference type="Gene3D" id="3.40.630.40">
    <property type="entry name" value="Zn-dependent exopeptidases"/>
    <property type="match status" value="1"/>
</dbReference>
<dbReference type="InterPro" id="IPR001119">
    <property type="entry name" value="SLH_dom"/>
</dbReference>
<feature type="domain" description="SLH" evidence="3">
    <location>
        <begin position="214"/>
        <end position="276"/>
    </location>
</feature>
<feature type="compositionally biased region" description="Basic and acidic residues" evidence="2">
    <location>
        <begin position="272"/>
        <end position="284"/>
    </location>
</feature>
<dbReference type="Proteomes" id="UP000448943">
    <property type="component" value="Unassembled WGS sequence"/>
</dbReference>
<gene>
    <name evidence="4" type="ORF">ERL59_12525</name>
</gene>
<dbReference type="PANTHER" id="PTHR30404">
    <property type="entry name" value="N-ACETYLMURAMOYL-L-ALANINE AMIDASE"/>
    <property type="match status" value="1"/>
</dbReference>
<dbReference type="SUPFAM" id="SSF53187">
    <property type="entry name" value="Zn-dependent exopeptidases"/>
    <property type="match status" value="1"/>
</dbReference>
<evidence type="ECO:0000313" key="4">
    <source>
        <dbReference type="EMBL" id="NBI29783.1"/>
    </source>
</evidence>
<feature type="region of interest" description="Disordered" evidence="2">
    <location>
        <begin position="271"/>
        <end position="340"/>
    </location>
</feature>
<evidence type="ECO:0000256" key="1">
    <source>
        <dbReference type="ARBA" id="ARBA00022801"/>
    </source>
</evidence>
<dbReference type="PANTHER" id="PTHR30404:SF0">
    <property type="entry name" value="N-ACETYLMURAMOYL-L-ALANINE AMIDASE AMIC"/>
    <property type="match status" value="1"/>
</dbReference>
<dbReference type="GO" id="GO:0009253">
    <property type="term" value="P:peptidoglycan catabolic process"/>
    <property type="evidence" value="ECO:0007669"/>
    <property type="project" value="InterPro"/>
</dbReference>
<feature type="compositionally biased region" description="Acidic residues" evidence="2">
    <location>
        <begin position="296"/>
        <end position="310"/>
    </location>
</feature>
<evidence type="ECO:0000313" key="5">
    <source>
        <dbReference type="Proteomes" id="UP000448943"/>
    </source>
</evidence>
<keyword evidence="5" id="KW-1185">Reference proteome</keyword>
<dbReference type="SMART" id="SM00646">
    <property type="entry name" value="Ami_3"/>
    <property type="match status" value="1"/>
</dbReference>
<organism evidence="4 5">
    <name type="scientific">Chengkuizengella marina</name>
    <dbReference type="NCBI Taxonomy" id="2507566"/>
    <lineage>
        <taxon>Bacteria</taxon>
        <taxon>Bacillati</taxon>
        <taxon>Bacillota</taxon>
        <taxon>Bacilli</taxon>
        <taxon>Bacillales</taxon>
        <taxon>Paenibacillaceae</taxon>
        <taxon>Chengkuizengella</taxon>
    </lineage>
</organism>
<dbReference type="InterPro" id="IPR050695">
    <property type="entry name" value="N-acetylmuramoyl_amidase_3"/>
</dbReference>
<evidence type="ECO:0000259" key="3">
    <source>
        <dbReference type="PROSITE" id="PS51272"/>
    </source>
</evidence>
<comment type="caution">
    <text evidence="4">The sequence shown here is derived from an EMBL/GenBank/DDBJ whole genome shotgun (WGS) entry which is preliminary data.</text>
</comment>
<dbReference type="RefSeq" id="WP_160646585.1">
    <property type="nucleotide sequence ID" value="NZ_SIJB01000027.1"/>
</dbReference>
<feature type="domain" description="SLH" evidence="3">
    <location>
        <begin position="350"/>
        <end position="413"/>
    </location>
</feature>
<dbReference type="GO" id="GO:0008745">
    <property type="term" value="F:N-acetylmuramoyl-L-alanine amidase activity"/>
    <property type="evidence" value="ECO:0007669"/>
    <property type="project" value="InterPro"/>
</dbReference>
<dbReference type="OrthoDB" id="9763643at2"/>
<reference evidence="4 5" key="1">
    <citation type="submission" date="2019-01" db="EMBL/GenBank/DDBJ databases">
        <title>Chengkuizengella sp. nov., isolated from deep-sea sediment of East Pacific Ocean.</title>
        <authorList>
            <person name="Yang J."/>
            <person name="Lai Q."/>
            <person name="Shao Z."/>
        </authorList>
    </citation>
    <scope>NUCLEOTIDE SEQUENCE [LARGE SCALE GENOMIC DNA]</scope>
    <source>
        <strain evidence="4 5">YPA3-1-1</strain>
    </source>
</reference>
<proteinExistence type="predicted"/>